<dbReference type="Proteomes" id="UP000038830">
    <property type="component" value="Unassembled WGS sequence"/>
</dbReference>
<dbReference type="InterPro" id="IPR025187">
    <property type="entry name" value="DUF4112"/>
</dbReference>
<keyword evidence="2" id="KW-0472">Membrane</keyword>
<organism evidence="3 5">
    <name type="scientific">Cyberlindnera jadinii (strain ATCC 18201 / CBS 1600 / BCRC 20928 / JCM 3617 / NBRC 0987 / NRRL Y-1542)</name>
    <name type="common">Torula yeast</name>
    <name type="synonym">Candida utilis</name>
    <dbReference type="NCBI Taxonomy" id="983966"/>
    <lineage>
        <taxon>Eukaryota</taxon>
        <taxon>Fungi</taxon>
        <taxon>Dikarya</taxon>
        <taxon>Ascomycota</taxon>
        <taxon>Saccharomycotina</taxon>
        <taxon>Saccharomycetes</taxon>
        <taxon>Phaffomycetales</taxon>
        <taxon>Phaffomycetaceae</taxon>
        <taxon>Cyberlindnera</taxon>
    </lineage>
</organism>
<dbReference type="Pfam" id="PF13430">
    <property type="entry name" value="DUF4112"/>
    <property type="match status" value="1"/>
</dbReference>
<feature type="region of interest" description="Disordered" evidence="1">
    <location>
        <begin position="181"/>
        <end position="225"/>
    </location>
</feature>
<accession>A0A1E4S1Y2</accession>
<evidence type="ECO:0000313" key="4">
    <source>
        <dbReference type="EMBL" id="ODV73524.1"/>
    </source>
</evidence>
<keyword evidence="2" id="KW-1133">Transmembrane helix</keyword>
<dbReference type="Proteomes" id="UP000094389">
    <property type="component" value="Unassembled WGS sequence"/>
</dbReference>
<dbReference type="PANTHER" id="PTHR35519:SF2">
    <property type="entry name" value="PH DOMAIN PROTEIN"/>
    <property type="match status" value="1"/>
</dbReference>
<feature type="transmembrane region" description="Helical" evidence="2">
    <location>
        <begin position="78"/>
        <end position="102"/>
    </location>
</feature>
<dbReference type="OMA" id="CNFCGIR"/>
<accession>A0A0H5C6S3</accession>
<dbReference type="AlphaFoldDB" id="A0A0H5C6S3"/>
<sequence length="242" mass="27099">MKVFRETQWNKFGTEDPYYEEYEVEQHSMFSGATTIKTKKRPRTVPQGLSQNDENVLKQVMRRAYHLDMQFNIFGYRVGWNGVVGIIPVVGDIFGVICSLMLFKSSLDVDGGLPLIVQAKFLFNILLDFLIGLIPILGNFVEVMYKANSRNALILEKHLEEKGRANILKVSLNLIPQAQDGTSSSLTDVGSVKSKSPSTVKTRNVARRGSTSSINSTSSPPIYSVGKDPERFNYAKSRNLDL</sequence>
<dbReference type="EMBL" id="CDQK01000004">
    <property type="protein sequence ID" value="CEP23592.1"/>
    <property type="molecule type" value="Genomic_DNA"/>
</dbReference>
<evidence type="ECO:0000256" key="2">
    <source>
        <dbReference type="SAM" id="Phobius"/>
    </source>
</evidence>
<protein>
    <submittedName>
        <fullName evidence="3">Uncharacterized protein</fullName>
    </submittedName>
</protein>
<reference evidence="3" key="1">
    <citation type="submission" date="2014-12" db="EMBL/GenBank/DDBJ databases">
        <authorList>
            <person name="Jaenicke S."/>
        </authorList>
    </citation>
    <scope>NUCLEOTIDE SEQUENCE [LARGE SCALE GENOMIC DNA]</scope>
    <source>
        <strain evidence="3">CBS1600</strain>
    </source>
</reference>
<evidence type="ECO:0000313" key="6">
    <source>
        <dbReference type="Proteomes" id="UP000094389"/>
    </source>
</evidence>
<dbReference type="RefSeq" id="XP_020070563.1">
    <property type="nucleotide sequence ID" value="XM_020214969.1"/>
</dbReference>
<dbReference type="STRING" id="983966.A0A0H5C6S3"/>
<reference evidence="5" key="2">
    <citation type="journal article" date="2015" name="J. Biotechnol.">
        <title>The structure of the Cyberlindnera jadinii genome and its relation to Candida utilis analyzed by the occurrence of single nucleotide polymorphisms.</title>
        <authorList>
            <person name="Rupp O."/>
            <person name="Brinkrolf K."/>
            <person name="Buerth C."/>
            <person name="Kunigo M."/>
            <person name="Schneider J."/>
            <person name="Jaenicke S."/>
            <person name="Goesmann A."/>
            <person name="Puehler A."/>
            <person name="Jaeger K.-E."/>
            <person name="Ernst J.F."/>
        </authorList>
    </citation>
    <scope>NUCLEOTIDE SEQUENCE [LARGE SCALE GENOMIC DNA]</scope>
    <source>
        <strain evidence="5">ATCC 18201 / CBS 1600 / BCRC 20928 / JCM 3617 / NBRC 0987 / NRRL Y-1542</strain>
    </source>
</reference>
<feature type="compositionally biased region" description="Low complexity" evidence="1">
    <location>
        <begin position="191"/>
        <end position="202"/>
    </location>
</feature>
<dbReference type="GeneID" id="30989365"/>
<dbReference type="PANTHER" id="PTHR35519">
    <property type="entry name" value="MEMBRANE PROTEINS"/>
    <property type="match status" value="1"/>
</dbReference>
<evidence type="ECO:0000313" key="5">
    <source>
        <dbReference type="Proteomes" id="UP000038830"/>
    </source>
</evidence>
<feature type="compositionally biased region" description="Low complexity" evidence="1">
    <location>
        <begin position="210"/>
        <end position="224"/>
    </location>
</feature>
<evidence type="ECO:0000256" key="1">
    <source>
        <dbReference type="SAM" id="MobiDB-lite"/>
    </source>
</evidence>
<gene>
    <name evidence="3" type="ORF">BN1211_4215</name>
    <name evidence="4" type="ORF">CYBJADRAFT_167562</name>
</gene>
<evidence type="ECO:0000313" key="3">
    <source>
        <dbReference type="EMBL" id="CEP23592.1"/>
    </source>
</evidence>
<name>A0A0H5C6S3_CYBJN</name>
<feature type="transmembrane region" description="Helical" evidence="2">
    <location>
        <begin position="122"/>
        <end position="141"/>
    </location>
</feature>
<dbReference type="OrthoDB" id="2103474at2759"/>
<keyword evidence="6" id="KW-1185">Reference proteome</keyword>
<keyword evidence="2" id="KW-0812">Transmembrane</keyword>
<dbReference type="EMBL" id="KV453930">
    <property type="protein sequence ID" value="ODV73524.1"/>
    <property type="molecule type" value="Genomic_DNA"/>
</dbReference>
<proteinExistence type="predicted"/>
<reference evidence="4 6" key="3">
    <citation type="journal article" date="2016" name="Proc. Natl. Acad. Sci. U.S.A.">
        <title>Comparative genomics of biotechnologically important yeasts.</title>
        <authorList>
            <person name="Riley R."/>
            <person name="Haridas S."/>
            <person name="Wolfe K.H."/>
            <person name="Lopes M.R."/>
            <person name="Hittinger C.T."/>
            <person name="Goeker M."/>
            <person name="Salamov A.A."/>
            <person name="Wisecaver J.H."/>
            <person name="Long T.M."/>
            <person name="Calvey C.H."/>
            <person name="Aerts A.L."/>
            <person name="Barry K.W."/>
            <person name="Choi C."/>
            <person name="Clum A."/>
            <person name="Coughlan A.Y."/>
            <person name="Deshpande S."/>
            <person name="Douglass A.P."/>
            <person name="Hanson S.J."/>
            <person name="Klenk H.-P."/>
            <person name="LaButti K.M."/>
            <person name="Lapidus A."/>
            <person name="Lindquist E.A."/>
            <person name="Lipzen A.M."/>
            <person name="Meier-Kolthoff J.P."/>
            <person name="Ohm R.A."/>
            <person name="Otillar R.P."/>
            <person name="Pangilinan J.L."/>
            <person name="Peng Y."/>
            <person name="Rokas A."/>
            <person name="Rosa C.A."/>
            <person name="Scheuner C."/>
            <person name="Sibirny A.A."/>
            <person name="Slot J.C."/>
            <person name="Stielow J.B."/>
            <person name="Sun H."/>
            <person name="Kurtzman C.P."/>
            <person name="Blackwell M."/>
            <person name="Grigoriev I.V."/>
            <person name="Jeffries T.W."/>
        </authorList>
    </citation>
    <scope>NUCLEOTIDE SEQUENCE [LARGE SCALE GENOMIC DNA]</scope>
    <source>
        <strain evidence="6">ATCC 18201 / CBS 1600 / BCRC 20928 / JCM 3617 / NBRC 0987 / NRRL Y-1542</strain>
        <strain evidence="4">NRRL Y-1542</strain>
    </source>
</reference>